<proteinExistence type="predicted"/>
<protein>
    <submittedName>
        <fullName evidence="3">DNA-binding transcriptional ArsR family regulator</fullName>
    </submittedName>
</protein>
<dbReference type="SMART" id="SM00418">
    <property type="entry name" value="HTH_ARSR"/>
    <property type="match status" value="1"/>
</dbReference>
<evidence type="ECO:0000259" key="2">
    <source>
        <dbReference type="SMART" id="SM00418"/>
    </source>
</evidence>
<gene>
    <name evidence="3" type="ORF">FHR38_005842</name>
</gene>
<name>A0A7W7SW97_9ACTN</name>
<dbReference type="GO" id="GO:0003700">
    <property type="term" value="F:DNA-binding transcription factor activity"/>
    <property type="evidence" value="ECO:0007669"/>
    <property type="project" value="InterPro"/>
</dbReference>
<reference evidence="3 4" key="1">
    <citation type="submission" date="2020-08" db="EMBL/GenBank/DDBJ databases">
        <title>Sequencing the genomes of 1000 actinobacteria strains.</title>
        <authorList>
            <person name="Klenk H.-P."/>
        </authorList>
    </citation>
    <scope>NUCLEOTIDE SEQUENCE [LARGE SCALE GENOMIC DNA]</scope>
    <source>
        <strain evidence="3 4">DSM 45886</strain>
    </source>
</reference>
<sequence length="208" mass="22778">MESPTERWAELALHPARIRILRAVAGARHTPRELVALLPDIPQATLYRHLAMLVKGGILDVVEERKVRGTVERVYALPAHGATLDPATLASATPEDHARYFTAFVSGLLSDFSRYLARDHIDLAADGAGYQQIVLHLTDAELARFANDLTEVLRPLLANQPDQGRVPRLLATILLPVDQPSTSNDTSEDSPGPTDDPGTTEGNDSWHR</sequence>
<comment type="caution">
    <text evidence="3">The sequence shown here is derived from an EMBL/GenBank/DDBJ whole genome shotgun (WGS) entry which is preliminary data.</text>
</comment>
<dbReference type="Gene3D" id="1.10.10.10">
    <property type="entry name" value="Winged helix-like DNA-binding domain superfamily/Winged helix DNA-binding domain"/>
    <property type="match status" value="1"/>
</dbReference>
<keyword evidence="3" id="KW-0238">DNA-binding</keyword>
<dbReference type="Pfam" id="PF12840">
    <property type="entry name" value="HTH_20"/>
    <property type="match status" value="1"/>
</dbReference>
<dbReference type="Gene3D" id="6.10.140.2180">
    <property type="match status" value="1"/>
</dbReference>
<feature type="region of interest" description="Disordered" evidence="1">
    <location>
        <begin position="177"/>
        <end position="208"/>
    </location>
</feature>
<dbReference type="InterPro" id="IPR011991">
    <property type="entry name" value="ArsR-like_HTH"/>
</dbReference>
<evidence type="ECO:0000313" key="3">
    <source>
        <dbReference type="EMBL" id="MBB4962109.1"/>
    </source>
</evidence>
<evidence type="ECO:0000313" key="4">
    <source>
        <dbReference type="Proteomes" id="UP000578819"/>
    </source>
</evidence>
<keyword evidence="4" id="KW-1185">Reference proteome</keyword>
<dbReference type="Proteomes" id="UP000578819">
    <property type="component" value="Unassembled WGS sequence"/>
</dbReference>
<dbReference type="EMBL" id="JACHJW010000001">
    <property type="protein sequence ID" value="MBB4962109.1"/>
    <property type="molecule type" value="Genomic_DNA"/>
</dbReference>
<dbReference type="AlphaFoldDB" id="A0A7W7SW97"/>
<dbReference type="InterPro" id="IPR036390">
    <property type="entry name" value="WH_DNA-bd_sf"/>
</dbReference>
<dbReference type="InterPro" id="IPR036388">
    <property type="entry name" value="WH-like_DNA-bd_sf"/>
</dbReference>
<organism evidence="3 4">
    <name type="scientific">Micromonospora polyrhachis</name>
    <dbReference type="NCBI Taxonomy" id="1282883"/>
    <lineage>
        <taxon>Bacteria</taxon>
        <taxon>Bacillati</taxon>
        <taxon>Actinomycetota</taxon>
        <taxon>Actinomycetes</taxon>
        <taxon>Micromonosporales</taxon>
        <taxon>Micromonosporaceae</taxon>
        <taxon>Micromonospora</taxon>
    </lineage>
</organism>
<dbReference type="SUPFAM" id="SSF46785">
    <property type="entry name" value="Winged helix' DNA-binding domain"/>
    <property type="match status" value="1"/>
</dbReference>
<dbReference type="InterPro" id="IPR001845">
    <property type="entry name" value="HTH_ArsR_DNA-bd_dom"/>
</dbReference>
<dbReference type="RefSeq" id="WP_184538098.1">
    <property type="nucleotide sequence ID" value="NZ_JACHJW010000001.1"/>
</dbReference>
<dbReference type="CDD" id="cd00090">
    <property type="entry name" value="HTH_ARSR"/>
    <property type="match status" value="1"/>
</dbReference>
<evidence type="ECO:0000256" key="1">
    <source>
        <dbReference type="SAM" id="MobiDB-lite"/>
    </source>
</evidence>
<dbReference type="GO" id="GO:0003677">
    <property type="term" value="F:DNA binding"/>
    <property type="evidence" value="ECO:0007669"/>
    <property type="project" value="UniProtKB-KW"/>
</dbReference>
<feature type="domain" description="HTH arsR-type" evidence="2">
    <location>
        <begin position="11"/>
        <end position="90"/>
    </location>
</feature>
<accession>A0A7W7SW97</accession>